<dbReference type="EMBL" id="SMFQ01000002">
    <property type="protein sequence ID" value="TCJ88269.1"/>
    <property type="molecule type" value="Genomic_DNA"/>
</dbReference>
<dbReference type="Proteomes" id="UP000294887">
    <property type="component" value="Unassembled WGS sequence"/>
</dbReference>
<proteinExistence type="predicted"/>
<dbReference type="Pfam" id="PF11127">
    <property type="entry name" value="YgaP-like_TM"/>
    <property type="match status" value="1"/>
</dbReference>
<organism evidence="3 4">
    <name type="scientific">Cocleimonas flava</name>
    <dbReference type="NCBI Taxonomy" id="634765"/>
    <lineage>
        <taxon>Bacteria</taxon>
        <taxon>Pseudomonadati</taxon>
        <taxon>Pseudomonadota</taxon>
        <taxon>Gammaproteobacteria</taxon>
        <taxon>Thiotrichales</taxon>
        <taxon>Thiotrichaceae</taxon>
        <taxon>Cocleimonas</taxon>
    </lineage>
</organism>
<evidence type="ECO:0000259" key="2">
    <source>
        <dbReference type="Pfam" id="PF11127"/>
    </source>
</evidence>
<feature type="domain" description="Inner membrane protein YgaP-like transmembrane" evidence="2">
    <location>
        <begin position="1"/>
        <end position="60"/>
    </location>
</feature>
<keyword evidence="4" id="KW-1185">Reference proteome</keyword>
<sequence>MNINIGKYERVIRVIAGLVILAWGVYAKNWWGLIGAVPLLTGLVGWCPPYAMFGINTCSVKKDKSSS</sequence>
<comment type="caution">
    <text evidence="3">The sequence shown here is derived from an EMBL/GenBank/DDBJ whole genome shotgun (WGS) entry which is preliminary data.</text>
</comment>
<feature type="transmembrane region" description="Helical" evidence="1">
    <location>
        <begin position="33"/>
        <end position="55"/>
    </location>
</feature>
<evidence type="ECO:0000256" key="1">
    <source>
        <dbReference type="SAM" id="Phobius"/>
    </source>
</evidence>
<dbReference type="InterPro" id="IPR021309">
    <property type="entry name" value="YgaP-like_TM"/>
</dbReference>
<dbReference type="AlphaFoldDB" id="A0A4R1F6V1"/>
<keyword evidence="1" id="KW-1133">Transmembrane helix</keyword>
<keyword evidence="1" id="KW-0812">Transmembrane</keyword>
<gene>
    <name evidence="3" type="ORF">EV695_0109</name>
</gene>
<evidence type="ECO:0000313" key="4">
    <source>
        <dbReference type="Proteomes" id="UP000294887"/>
    </source>
</evidence>
<protein>
    <submittedName>
        <fullName evidence="3">DUF2892 family protein</fullName>
    </submittedName>
</protein>
<dbReference type="OrthoDB" id="9804804at2"/>
<name>A0A4R1F6V1_9GAMM</name>
<dbReference type="RefSeq" id="WP_131903980.1">
    <property type="nucleotide sequence ID" value="NZ_BAAAFU010000008.1"/>
</dbReference>
<keyword evidence="1" id="KW-0472">Membrane</keyword>
<reference evidence="3 4" key="1">
    <citation type="submission" date="2019-03" db="EMBL/GenBank/DDBJ databases">
        <title>Genomic Encyclopedia of Type Strains, Phase IV (KMG-IV): sequencing the most valuable type-strain genomes for metagenomic binning, comparative biology and taxonomic classification.</title>
        <authorList>
            <person name="Goeker M."/>
        </authorList>
    </citation>
    <scope>NUCLEOTIDE SEQUENCE [LARGE SCALE GENOMIC DNA]</scope>
    <source>
        <strain evidence="3 4">DSM 24830</strain>
    </source>
</reference>
<evidence type="ECO:0000313" key="3">
    <source>
        <dbReference type="EMBL" id="TCJ88269.1"/>
    </source>
</evidence>
<accession>A0A4R1F6V1</accession>
<feature type="transmembrane region" description="Helical" evidence="1">
    <location>
        <begin position="12"/>
        <end position="27"/>
    </location>
</feature>